<name>A0A0B0N644_GOSAR</name>
<keyword evidence="2" id="KW-1185">Reference proteome</keyword>
<sequence>MVLLGITTRCQCHILDMFLHEISYVDANAMSQTWSYMITHTNAKAISQIWSYTRSHQLKDMIFVP</sequence>
<reference evidence="2" key="1">
    <citation type="submission" date="2014-09" db="EMBL/GenBank/DDBJ databases">
        <authorList>
            <person name="Mudge J."/>
            <person name="Ramaraj T."/>
            <person name="Lindquist I.E."/>
            <person name="Bharti A.K."/>
            <person name="Sundararajan A."/>
            <person name="Cameron C.T."/>
            <person name="Woodward J.E."/>
            <person name="May G.D."/>
            <person name="Brubaker C."/>
            <person name="Broadhvest J."/>
            <person name="Wilkins T.A."/>
        </authorList>
    </citation>
    <scope>NUCLEOTIDE SEQUENCE</scope>
    <source>
        <strain evidence="2">cv. AKA8401</strain>
    </source>
</reference>
<comment type="caution">
    <text evidence="1">The sequence shown here is derived from an EMBL/GenBank/DDBJ whole genome shotgun (WGS) entry which is preliminary data.</text>
</comment>
<protein>
    <submittedName>
        <fullName evidence="1">Replicase polyprotein 1ab</fullName>
    </submittedName>
</protein>
<proteinExistence type="predicted"/>
<accession>A0A0B0N644</accession>
<dbReference type="EMBL" id="JRRC01456340">
    <property type="protein sequence ID" value="KHG06606.1"/>
    <property type="molecule type" value="Genomic_DNA"/>
</dbReference>
<organism evidence="1 2">
    <name type="scientific">Gossypium arboreum</name>
    <name type="common">Tree cotton</name>
    <name type="synonym">Gossypium nanking</name>
    <dbReference type="NCBI Taxonomy" id="29729"/>
    <lineage>
        <taxon>Eukaryota</taxon>
        <taxon>Viridiplantae</taxon>
        <taxon>Streptophyta</taxon>
        <taxon>Embryophyta</taxon>
        <taxon>Tracheophyta</taxon>
        <taxon>Spermatophyta</taxon>
        <taxon>Magnoliopsida</taxon>
        <taxon>eudicotyledons</taxon>
        <taxon>Gunneridae</taxon>
        <taxon>Pentapetalae</taxon>
        <taxon>rosids</taxon>
        <taxon>malvids</taxon>
        <taxon>Malvales</taxon>
        <taxon>Malvaceae</taxon>
        <taxon>Malvoideae</taxon>
        <taxon>Gossypium</taxon>
    </lineage>
</organism>
<gene>
    <name evidence="1" type="ORF">F383_33814</name>
</gene>
<dbReference type="Proteomes" id="UP000032142">
    <property type="component" value="Unassembled WGS sequence"/>
</dbReference>
<evidence type="ECO:0000313" key="2">
    <source>
        <dbReference type="Proteomes" id="UP000032142"/>
    </source>
</evidence>
<evidence type="ECO:0000313" key="1">
    <source>
        <dbReference type="EMBL" id="KHG06606.1"/>
    </source>
</evidence>
<dbReference type="AlphaFoldDB" id="A0A0B0N644"/>